<dbReference type="InterPro" id="IPR002559">
    <property type="entry name" value="Transposase_11"/>
</dbReference>
<evidence type="ECO:0000256" key="1">
    <source>
        <dbReference type="SAM" id="Phobius"/>
    </source>
</evidence>
<gene>
    <name evidence="3" type="ORF">DKM44_01830</name>
    <name evidence="4" type="ORF">DKM44_03820</name>
    <name evidence="5" type="ORF">DKM44_14030</name>
    <name evidence="6" type="ORF">DKM44_14740</name>
</gene>
<sequence>MKNTRSRPPQDSLCALLTAHFPLDPRRLTVLAALILAIIEKRTVCLFQLVVCIRLVGTDETIYQRLKRFVQFDWADQQPMMTRFVLGFFRDQDDLVLILDRTNWKWGQRDLNLLILSVMWKSFSFPLAWTVLPHGGSSSSAARIALLESVAATLHGKRLALLADREFIGQEWFLALQRLGIKPTIRLHATTRVNGIPVWACFKKLQAGELRRWHCAMTVYGVQMRVLACKNLHGESLYLAYHGWSTQAIDRYAWRWNAEHMHQALKRRGFDLEATRLTDGGRLSLLFGVVTLAFIWCCVSGEFVATNSPPKTLKHGYSAKSVFRLGLDALGVVLSRRPRHKYSSRPTFIQLLATFDP</sequence>
<evidence type="ECO:0000313" key="6">
    <source>
        <dbReference type="EMBL" id="AWN24329.1"/>
    </source>
</evidence>
<feature type="transmembrane region" description="Helical" evidence="1">
    <location>
        <begin position="285"/>
        <end position="305"/>
    </location>
</feature>
<evidence type="ECO:0000313" key="7">
    <source>
        <dbReference type="Proteomes" id="UP000245368"/>
    </source>
</evidence>
<reference evidence="6 7" key="1">
    <citation type="submission" date="2018-05" db="EMBL/GenBank/DDBJ databases">
        <title>Complete Genome Sequence of Deinococcus sp. strain 17bor-2.</title>
        <authorList>
            <person name="Srinivasan S."/>
        </authorList>
    </citation>
    <scope>NUCLEOTIDE SEQUENCE [LARGE SCALE GENOMIC DNA]</scope>
    <source>
        <strain evidence="6 7">17bor-2</strain>
    </source>
</reference>
<dbReference type="EMBL" id="CP029494">
    <property type="protein sequence ID" value="AWN24329.1"/>
    <property type="molecule type" value="Genomic_DNA"/>
</dbReference>
<dbReference type="OrthoDB" id="56958at2"/>
<dbReference type="KEGG" id="dez:DKM44_14030"/>
<dbReference type="NCBIfam" id="NF033591">
    <property type="entry name" value="transpos_IS4_2"/>
    <property type="match status" value="1"/>
</dbReference>
<accession>A0A2Z3JNH2</accession>
<feature type="domain" description="Transposase IS4-like" evidence="2">
    <location>
        <begin position="93"/>
        <end position="293"/>
    </location>
</feature>
<dbReference type="InterPro" id="IPR012337">
    <property type="entry name" value="RNaseH-like_sf"/>
</dbReference>
<dbReference type="KEGG" id="dez:DKM44_01830"/>
<evidence type="ECO:0000313" key="3">
    <source>
        <dbReference type="EMBL" id="AWN22133.1"/>
    </source>
</evidence>
<keyword evidence="1" id="KW-0812">Transmembrane</keyword>
<dbReference type="GO" id="GO:0004803">
    <property type="term" value="F:transposase activity"/>
    <property type="evidence" value="ECO:0007669"/>
    <property type="project" value="InterPro"/>
</dbReference>
<dbReference type="GO" id="GO:0003677">
    <property type="term" value="F:DNA binding"/>
    <property type="evidence" value="ECO:0007669"/>
    <property type="project" value="InterPro"/>
</dbReference>
<evidence type="ECO:0000313" key="5">
    <source>
        <dbReference type="EMBL" id="AWN24210.1"/>
    </source>
</evidence>
<dbReference type="SUPFAM" id="SSF53098">
    <property type="entry name" value="Ribonuclease H-like"/>
    <property type="match status" value="1"/>
</dbReference>
<dbReference type="AlphaFoldDB" id="A0A2Z3JNH2"/>
<dbReference type="KEGG" id="dez:DKM44_14740"/>
<keyword evidence="7" id="KW-1185">Reference proteome</keyword>
<dbReference type="EMBL" id="CP029494">
    <property type="protein sequence ID" value="AWN22133.1"/>
    <property type="molecule type" value="Genomic_DNA"/>
</dbReference>
<dbReference type="Pfam" id="PF01609">
    <property type="entry name" value="DDE_Tnp_1"/>
    <property type="match status" value="1"/>
</dbReference>
<evidence type="ECO:0000259" key="2">
    <source>
        <dbReference type="Pfam" id="PF01609"/>
    </source>
</evidence>
<dbReference type="Proteomes" id="UP000245368">
    <property type="component" value="Chromosome"/>
</dbReference>
<dbReference type="RefSeq" id="WP_109824926.1">
    <property type="nucleotide sequence ID" value="NZ_CP029494.1"/>
</dbReference>
<dbReference type="GO" id="GO:0006313">
    <property type="term" value="P:DNA transposition"/>
    <property type="evidence" value="ECO:0007669"/>
    <property type="project" value="InterPro"/>
</dbReference>
<dbReference type="KEGG" id="dez:DKM44_03820"/>
<organism evidence="6 7">
    <name type="scientific">Deinococcus irradiatisoli</name>
    <dbReference type="NCBI Taxonomy" id="2202254"/>
    <lineage>
        <taxon>Bacteria</taxon>
        <taxon>Thermotogati</taxon>
        <taxon>Deinococcota</taxon>
        <taxon>Deinococci</taxon>
        <taxon>Deinococcales</taxon>
        <taxon>Deinococcaceae</taxon>
        <taxon>Deinococcus</taxon>
    </lineage>
</organism>
<evidence type="ECO:0000313" key="4">
    <source>
        <dbReference type="EMBL" id="AWN22470.1"/>
    </source>
</evidence>
<proteinExistence type="predicted"/>
<protein>
    <submittedName>
        <fullName evidence="6">IS4 family transposase</fullName>
    </submittedName>
</protein>
<dbReference type="InterPro" id="IPR047658">
    <property type="entry name" value="IS4-like_transpos"/>
</dbReference>
<dbReference type="EMBL" id="CP029494">
    <property type="protein sequence ID" value="AWN24210.1"/>
    <property type="molecule type" value="Genomic_DNA"/>
</dbReference>
<name>A0A2Z3JNH2_9DEIO</name>
<dbReference type="EMBL" id="CP029494">
    <property type="protein sequence ID" value="AWN22470.1"/>
    <property type="molecule type" value="Genomic_DNA"/>
</dbReference>
<keyword evidence="1" id="KW-1133">Transmembrane helix</keyword>
<keyword evidence="1" id="KW-0472">Membrane</keyword>